<protein>
    <recommendedName>
        <fullName evidence="7">Peptidyl-prolyl cis-trans isomerase</fullName>
        <ecNumber evidence="7">5.2.1.8</ecNumber>
    </recommendedName>
</protein>
<gene>
    <name evidence="10" type="ORF">HNQ51_002356</name>
</gene>
<reference evidence="10 11" key="1">
    <citation type="submission" date="2020-08" db="EMBL/GenBank/DDBJ databases">
        <title>Genomic Encyclopedia of Type Strains, Phase IV (KMG-IV): sequencing the most valuable type-strain genomes for metagenomic binning, comparative biology and taxonomic classification.</title>
        <authorList>
            <person name="Goeker M."/>
        </authorList>
    </citation>
    <scope>NUCLEOTIDE SEQUENCE [LARGE SCALE GENOMIC DNA]</scope>
    <source>
        <strain evidence="10 11">DSM 23958</strain>
    </source>
</reference>
<evidence type="ECO:0000256" key="8">
    <source>
        <dbReference type="SAM" id="SignalP"/>
    </source>
</evidence>
<comment type="catalytic activity">
    <reaction evidence="1 6 7">
        <text>[protein]-peptidylproline (omega=180) = [protein]-peptidylproline (omega=0)</text>
        <dbReference type="Rhea" id="RHEA:16237"/>
        <dbReference type="Rhea" id="RHEA-COMP:10747"/>
        <dbReference type="Rhea" id="RHEA-COMP:10748"/>
        <dbReference type="ChEBI" id="CHEBI:83833"/>
        <dbReference type="ChEBI" id="CHEBI:83834"/>
        <dbReference type="EC" id="5.2.1.8"/>
    </reaction>
</comment>
<dbReference type="PANTHER" id="PTHR43811">
    <property type="entry name" value="FKBP-TYPE PEPTIDYL-PROLYL CIS-TRANS ISOMERASE FKPA"/>
    <property type="match status" value="1"/>
</dbReference>
<evidence type="ECO:0000313" key="11">
    <source>
        <dbReference type="Proteomes" id="UP000554837"/>
    </source>
</evidence>
<dbReference type="EMBL" id="JACHHO010000003">
    <property type="protein sequence ID" value="MBB5205037.1"/>
    <property type="molecule type" value="Genomic_DNA"/>
</dbReference>
<keyword evidence="11" id="KW-1185">Reference proteome</keyword>
<feature type="chain" id="PRO_5032607941" description="Peptidyl-prolyl cis-trans isomerase" evidence="8">
    <location>
        <begin position="24"/>
        <end position="158"/>
    </location>
</feature>
<dbReference type="GO" id="GO:0003755">
    <property type="term" value="F:peptidyl-prolyl cis-trans isomerase activity"/>
    <property type="evidence" value="ECO:0007669"/>
    <property type="project" value="UniProtKB-UniRule"/>
</dbReference>
<dbReference type="Proteomes" id="UP000554837">
    <property type="component" value="Unassembled WGS sequence"/>
</dbReference>
<dbReference type="Gene3D" id="3.10.50.40">
    <property type="match status" value="1"/>
</dbReference>
<evidence type="ECO:0000313" key="10">
    <source>
        <dbReference type="EMBL" id="MBB5205037.1"/>
    </source>
</evidence>
<dbReference type="RefSeq" id="WP_138854941.1">
    <property type="nucleotide sequence ID" value="NZ_CP040709.1"/>
</dbReference>
<evidence type="ECO:0000256" key="7">
    <source>
        <dbReference type="RuleBase" id="RU003915"/>
    </source>
</evidence>
<feature type="domain" description="PPIase FKBP-type" evidence="9">
    <location>
        <begin position="64"/>
        <end position="158"/>
    </location>
</feature>
<accession>A0A840S1L5</accession>
<feature type="signal peptide" evidence="8">
    <location>
        <begin position="1"/>
        <end position="23"/>
    </location>
</feature>
<dbReference type="AlphaFoldDB" id="A0A840S1L5"/>
<evidence type="ECO:0000256" key="3">
    <source>
        <dbReference type="ARBA" id="ARBA00023110"/>
    </source>
</evidence>
<comment type="function">
    <text evidence="5">PPIases accelerate the folding of proteins.</text>
</comment>
<comment type="similarity">
    <text evidence="2 7">Belongs to the FKBP-type PPIase family.</text>
</comment>
<dbReference type="EC" id="5.2.1.8" evidence="7"/>
<evidence type="ECO:0000256" key="1">
    <source>
        <dbReference type="ARBA" id="ARBA00000971"/>
    </source>
</evidence>
<organism evidence="10 11">
    <name type="scientific">Inhella inkyongensis</name>
    <dbReference type="NCBI Taxonomy" id="392593"/>
    <lineage>
        <taxon>Bacteria</taxon>
        <taxon>Pseudomonadati</taxon>
        <taxon>Pseudomonadota</taxon>
        <taxon>Betaproteobacteria</taxon>
        <taxon>Burkholderiales</taxon>
        <taxon>Sphaerotilaceae</taxon>
        <taxon>Inhella</taxon>
    </lineage>
</organism>
<keyword evidence="4 6" id="KW-0413">Isomerase</keyword>
<keyword evidence="3 6" id="KW-0697">Rotamase</keyword>
<keyword evidence="8" id="KW-0732">Signal</keyword>
<evidence type="ECO:0000256" key="6">
    <source>
        <dbReference type="PROSITE-ProRule" id="PRU00277"/>
    </source>
</evidence>
<evidence type="ECO:0000259" key="9">
    <source>
        <dbReference type="PROSITE" id="PS50059"/>
    </source>
</evidence>
<evidence type="ECO:0000256" key="2">
    <source>
        <dbReference type="ARBA" id="ARBA00006577"/>
    </source>
</evidence>
<dbReference type="SUPFAM" id="SSF54534">
    <property type="entry name" value="FKBP-like"/>
    <property type="match status" value="1"/>
</dbReference>
<dbReference type="InterPro" id="IPR046357">
    <property type="entry name" value="PPIase_dom_sf"/>
</dbReference>
<sequence length="158" mass="16115">MNSVPLRRHLLLSLSSAALLALAACGGGGGDSGPSWAETSGSTAVTALKITDTLVGTGAEAANGKTLTVRYTGWLYDNRVASTQKGTQFESNTTTGHKFKLGAGEVIPGWDQGFGGMKVGGKRTLVIPASMGYGSTGFGNAIPPNAALIFEVELIAVQ</sequence>
<dbReference type="InterPro" id="IPR001179">
    <property type="entry name" value="PPIase_FKBP_dom"/>
</dbReference>
<name>A0A840S1L5_9BURK</name>
<dbReference type="PROSITE" id="PS50059">
    <property type="entry name" value="FKBP_PPIASE"/>
    <property type="match status" value="1"/>
</dbReference>
<dbReference type="PANTHER" id="PTHR43811:SF19">
    <property type="entry name" value="39 KDA FK506-BINDING NUCLEAR PROTEIN"/>
    <property type="match status" value="1"/>
</dbReference>
<evidence type="ECO:0000256" key="5">
    <source>
        <dbReference type="ARBA" id="ARBA00056164"/>
    </source>
</evidence>
<dbReference type="PROSITE" id="PS51257">
    <property type="entry name" value="PROKAR_LIPOPROTEIN"/>
    <property type="match status" value="1"/>
</dbReference>
<proteinExistence type="inferred from homology"/>
<evidence type="ECO:0000256" key="4">
    <source>
        <dbReference type="ARBA" id="ARBA00023235"/>
    </source>
</evidence>
<dbReference type="OrthoDB" id="280278at2"/>
<dbReference type="Pfam" id="PF00254">
    <property type="entry name" value="FKBP_C"/>
    <property type="match status" value="1"/>
</dbReference>
<dbReference type="FunFam" id="3.10.50.40:FF:000006">
    <property type="entry name" value="Peptidyl-prolyl cis-trans isomerase"/>
    <property type="match status" value="1"/>
</dbReference>
<comment type="caution">
    <text evidence="10">The sequence shown here is derived from an EMBL/GenBank/DDBJ whole genome shotgun (WGS) entry which is preliminary data.</text>
</comment>